<evidence type="ECO:0000313" key="10">
    <source>
        <dbReference type="Proteomes" id="UP000032360"/>
    </source>
</evidence>
<sequence>MTESMLLLVLNLAGVFFFGLNGSLIALRQTSLDLIGVVVVGMVTALGGGTIRDVLINSLPPATFADWRYLAVAAAGALIAFLVGHHLERFISVIDVADAIGLSLFCVAGADKAMAFGLGLSQSVILGAITAVGGGMIRDVIIRQVPTVLTKGLYAVPAIVGSILTVASIRLGIYGTSAIVIAALSCFIIRILGMYFNLNAPKPPFRDKIQ</sequence>
<proteinExistence type="inferred from homology"/>
<dbReference type="OrthoDB" id="9791874at2"/>
<dbReference type="AlphaFoldDB" id="A0A0D8HG87"/>
<keyword evidence="6 7" id="KW-0472">Membrane</keyword>
<comment type="similarity">
    <text evidence="2">Belongs to the UPF0126 family.</text>
</comment>
<dbReference type="PATRIC" id="fig|1280514.3.peg.2918"/>
<dbReference type="Proteomes" id="UP000032360">
    <property type="component" value="Unassembled WGS sequence"/>
</dbReference>
<dbReference type="GO" id="GO:0005886">
    <property type="term" value="C:plasma membrane"/>
    <property type="evidence" value="ECO:0007669"/>
    <property type="project" value="UniProtKB-SubCell"/>
</dbReference>
<reference evidence="9 10" key="1">
    <citation type="submission" date="2015-01" db="EMBL/GenBank/DDBJ databases">
        <title>Draft genome of the acidophilic iron oxidizer Acidithrix ferrooxidans strain Py-F3.</title>
        <authorList>
            <person name="Poehlein A."/>
            <person name="Eisen S."/>
            <person name="Schloemann M."/>
            <person name="Johnson B.D."/>
            <person name="Daniel R."/>
            <person name="Muehling M."/>
        </authorList>
    </citation>
    <scope>NUCLEOTIDE SEQUENCE [LARGE SCALE GENOMIC DNA]</scope>
    <source>
        <strain evidence="9 10">Py-F3</strain>
    </source>
</reference>
<feature type="transmembrane region" description="Helical" evidence="7">
    <location>
        <begin position="34"/>
        <end position="55"/>
    </location>
</feature>
<keyword evidence="5 7" id="KW-1133">Transmembrane helix</keyword>
<dbReference type="InterPro" id="IPR005115">
    <property type="entry name" value="Gly_transporter"/>
</dbReference>
<keyword evidence="10" id="KW-1185">Reference proteome</keyword>
<evidence type="ECO:0000256" key="1">
    <source>
        <dbReference type="ARBA" id="ARBA00004651"/>
    </source>
</evidence>
<comment type="caution">
    <text evidence="9">The sequence shown here is derived from an EMBL/GenBank/DDBJ whole genome shotgun (WGS) entry which is preliminary data.</text>
</comment>
<dbReference type="Pfam" id="PF03458">
    <property type="entry name" value="Gly_transporter"/>
    <property type="match status" value="2"/>
</dbReference>
<accession>A0A0D8HG87</accession>
<feature type="transmembrane region" description="Helical" evidence="7">
    <location>
        <begin position="67"/>
        <end position="83"/>
    </location>
</feature>
<feature type="domain" description="Glycine transporter" evidence="8">
    <location>
        <begin position="96"/>
        <end position="167"/>
    </location>
</feature>
<organism evidence="9 10">
    <name type="scientific">Acidithrix ferrooxidans</name>
    <dbReference type="NCBI Taxonomy" id="1280514"/>
    <lineage>
        <taxon>Bacteria</taxon>
        <taxon>Bacillati</taxon>
        <taxon>Actinomycetota</taxon>
        <taxon>Acidimicrobiia</taxon>
        <taxon>Acidimicrobiales</taxon>
        <taxon>Acidimicrobiaceae</taxon>
        <taxon>Acidithrix</taxon>
    </lineage>
</organism>
<evidence type="ECO:0000256" key="5">
    <source>
        <dbReference type="ARBA" id="ARBA00022989"/>
    </source>
</evidence>
<feature type="transmembrane region" description="Helical" evidence="7">
    <location>
        <begin position="179"/>
        <end position="198"/>
    </location>
</feature>
<keyword evidence="4 7" id="KW-0812">Transmembrane</keyword>
<dbReference type="STRING" id="1280514.AXFE_22210"/>
<evidence type="ECO:0000313" key="9">
    <source>
        <dbReference type="EMBL" id="KJF16938.1"/>
    </source>
</evidence>
<dbReference type="PANTHER" id="PTHR30506">
    <property type="entry name" value="INNER MEMBRANE PROTEIN"/>
    <property type="match status" value="1"/>
</dbReference>
<name>A0A0D8HG87_9ACTN</name>
<protein>
    <recommendedName>
        <fullName evidence="8">Glycine transporter domain-containing protein</fullName>
    </recommendedName>
</protein>
<dbReference type="RefSeq" id="WP_052605845.1">
    <property type="nucleotide sequence ID" value="NZ_JXYS01000070.1"/>
</dbReference>
<feature type="transmembrane region" description="Helical" evidence="7">
    <location>
        <begin position="90"/>
        <end position="110"/>
    </location>
</feature>
<gene>
    <name evidence="9" type="ORF">AXFE_22210</name>
</gene>
<feature type="transmembrane region" description="Helical" evidence="7">
    <location>
        <begin position="116"/>
        <end position="141"/>
    </location>
</feature>
<comment type="subcellular location">
    <subcellularLocation>
        <location evidence="1">Cell membrane</location>
        <topology evidence="1">Multi-pass membrane protein</topology>
    </subcellularLocation>
</comment>
<feature type="transmembrane region" description="Helical" evidence="7">
    <location>
        <begin position="6"/>
        <end position="27"/>
    </location>
</feature>
<evidence type="ECO:0000256" key="7">
    <source>
        <dbReference type="SAM" id="Phobius"/>
    </source>
</evidence>
<keyword evidence="3" id="KW-1003">Cell membrane</keyword>
<evidence type="ECO:0000256" key="4">
    <source>
        <dbReference type="ARBA" id="ARBA00022692"/>
    </source>
</evidence>
<evidence type="ECO:0000259" key="8">
    <source>
        <dbReference type="Pfam" id="PF03458"/>
    </source>
</evidence>
<feature type="domain" description="Glycine transporter" evidence="8">
    <location>
        <begin position="9"/>
        <end position="83"/>
    </location>
</feature>
<dbReference type="PANTHER" id="PTHR30506:SF3">
    <property type="entry name" value="UPF0126 INNER MEMBRANE PROTEIN YADS-RELATED"/>
    <property type="match status" value="1"/>
</dbReference>
<evidence type="ECO:0000256" key="6">
    <source>
        <dbReference type="ARBA" id="ARBA00023136"/>
    </source>
</evidence>
<dbReference type="EMBL" id="JXYS01000070">
    <property type="protein sequence ID" value="KJF16938.1"/>
    <property type="molecule type" value="Genomic_DNA"/>
</dbReference>
<feature type="transmembrane region" description="Helical" evidence="7">
    <location>
        <begin position="153"/>
        <end position="173"/>
    </location>
</feature>
<evidence type="ECO:0000256" key="3">
    <source>
        <dbReference type="ARBA" id="ARBA00022475"/>
    </source>
</evidence>
<evidence type="ECO:0000256" key="2">
    <source>
        <dbReference type="ARBA" id="ARBA00008193"/>
    </source>
</evidence>